<gene>
    <name evidence="3" type="ORF">SLEP1_g46317</name>
</gene>
<protein>
    <submittedName>
        <fullName evidence="3">Uncharacterized protein</fullName>
    </submittedName>
</protein>
<evidence type="ECO:0000256" key="1">
    <source>
        <dbReference type="SAM" id="MobiDB-lite"/>
    </source>
</evidence>
<feature type="chain" id="PRO_5043876368" evidence="2">
    <location>
        <begin position="33"/>
        <end position="255"/>
    </location>
</feature>
<dbReference type="InterPro" id="IPR004252">
    <property type="entry name" value="Probable_transposase_24"/>
</dbReference>
<dbReference type="AlphaFoldDB" id="A0AAV5LMH4"/>
<evidence type="ECO:0000313" key="3">
    <source>
        <dbReference type="EMBL" id="GKV38402.1"/>
    </source>
</evidence>
<evidence type="ECO:0000256" key="2">
    <source>
        <dbReference type="SAM" id="SignalP"/>
    </source>
</evidence>
<sequence length="255" mass="28497">MCEHPIGPRGTGHVGMLVLMLLQLGLTGVAEARDPASDQVFDQSPAGRERGGNGLPKKPASIPRVPPQAISDFNSNFSEVPIEVFLTGGSQSRLGVSLCWVNKAVGKKWKDHKTWLKGRFYYPEKSEENARNVPRNVLPNYWQYLVHYWKSADGKKKEEKCKKSQAMQKITHTTGSKSFAILQDEMDEKNGGELVGEIDFYMATHLNKDGKYIDEEAETAQNQEVLELKGQVIKLREQVASLAALVWQLTANMNP</sequence>
<keyword evidence="2" id="KW-0732">Signal</keyword>
<dbReference type="PANTHER" id="PTHR33144:SF52">
    <property type="match status" value="1"/>
</dbReference>
<evidence type="ECO:0000313" key="4">
    <source>
        <dbReference type="Proteomes" id="UP001054252"/>
    </source>
</evidence>
<comment type="caution">
    <text evidence="3">The sequence shown here is derived from an EMBL/GenBank/DDBJ whole genome shotgun (WGS) entry which is preliminary data.</text>
</comment>
<dbReference type="EMBL" id="BPVZ01000128">
    <property type="protein sequence ID" value="GKV38402.1"/>
    <property type="molecule type" value="Genomic_DNA"/>
</dbReference>
<accession>A0AAV5LMH4</accession>
<dbReference type="Proteomes" id="UP001054252">
    <property type="component" value="Unassembled WGS sequence"/>
</dbReference>
<dbReference type="PANTHER" id="PTHR33144">
    <property type="entry name" value="OS10G0409366 PROTEIN-RELATED"/>
    <property type="match status" value="1"/>
</dbReference>
<proteinExistence type="predicted"/>
<keyword evidence="4" id="KW-1185">Reference proteome</keyword>
<feature type="region of interest" description="Disordered" evidence="1">
    <location>
        <begin position="38"/>
        <end position="64"/>
    </location>
</feature>
<dbReference type="Pfam" id="PF03004">
    <property type="entry name" value="Transposase_24"/>
    <property type="match status" value="1"/>
</dbReference>
<reference evidence="3 4" key="1">
    <citation type="journal article" date="2021" name="Commun. Biol.">
        <title>The genome of Shorea leprosula (Dipterocarpaceae) highlights the ecological relevance of drought in aseasonal tropical rainforests.</title>
        <authorList>
            <person name="Ng K.K.S."/>
            <person name="Kobayashi M.J."/>
            <person name="Fawcett J.A."/>
            <person name="Hatakeyama M."/>
            <person name="Paape T."/>
            <person name="Ng C.H."/>
            <person name="Ang C.C."/>
            <person name="Tnah L.H."/>
            <person name="Lee C.T."/>
            <person name="Nishiyama T."/>
            <person name="Sese J."/>
            <person name="O'Brien M.J."/>
            <person name="Copetti D."/>
            <person name="Mohd Noor M.I."/>
            <person name="Ong R.C."/>
            <person name="Putra M."/>
            <person name="Sireger I.Z."/>
            <person name="Indrioko S."/>
            <person name="Kosugi Y."/>
            <person name="Izuno A."/>
            <person name="Isagi Y."/>
            <person name="Lee S.L."/>
            <person name="Shimizu K.K."/>
        </authorList>
    </citation>
    <scope>NUCLEOTIDE SEQUENCE [LARGE SCALE GENOMIC DNA]</scope>
    <source>
        <strain evidence="3">214</strain>
    </source>
</reference>
<name>A0AAV5LMH4_9ROSI</name>
<organism evidence="3 4">
    <name type="scientific">Rubroshorea leprosula</name>
    <dbReference type="NCBI Taxonomy" id="152421"/>
    <lineage>
        <taxon>Eukaryota</taxon>
        <taxon>Viridiplantae</taxon>
        <taxon>Streptophyta</taxon>
        <taxon>Embryophyta</taxon>
        <taxon>Tracheophyta</taxon>
        <taxon>Spermatophyta</taxon>
        <taxon>Magnoliopsida</taxon>
        <taxon>eudicotyledons</taxon>
        <taxon>Gunneridae</taxon>
        <taxon>Pentapetalae</taxon>
        <taxon>rosids</taxon>
        <taxon>malvids</taxon>
        <taxon>Malvales</taxon>
        <taxon>Dipterocarpaceae</taxon>
        <taxon>Rubroshorea</taxon>
    </lineage>
</organism>
<feature type="signal peptide" evidence="2">
    <location>
        <begin position="1"/>
        <end position="32"/>
    </location>
</feature>